<dbReference type="CDD" id="cd00085">
    <property type="entry name" value="HNHc"/>
    <property type="match status" value="1"/>
</dbReference>
<name>A0A2P1JTY0_9CAUD</name>
<organism evidence="2 3">
    <name type="scientific">Anoxybacillus phage A403</name>
    <dbReference type="NCBI Taxonomy" id="2099336"/>
    <lineage>
        <taxon>Viruses</taxon>
        <taxon>Duplodnaviria</taxon>
        <taxon>Heunggongvirae</taxon>
        <taxon>Uroviricota</taxon>
        <taxon>Caudoviricetes</taxon>
        <taxon>Tandoganvirus</taxon>
        <taxon>Tandoganvirus A403</taxon>
    </lineage>
</organism>
<dbReference type="Pfam" id="PF01844">
    <property type="entry name" value="HNH"/>
    <property type="match status" value="1"/>
</dbReference>
<dbReference type="GeneID" id="55607750"/>
<dbReference type="Gene3D" id="1.10.30.50">
    <property type="match status" value="1"/>
</dbReference>
<reference evidence="2 3" key="1">
    <citation type="submission" date="2018-02" db="EMBL/GenBank/DDBJ databases">
        <title>Identification and Molecular Characterization of a Novel Bacteriophage isolated from Anoxybacillus caldiproteolyticus.</title>
        <authorList>
            <person name="Sahin E."/>
            <person name="Karaca B."/>
            <person name="Gursoy G.E."/>
            <person name="Coleri Cihan A."/>
        </authorList>
    </citation>
    <scope>NUCLEOTIDE SEQUENCE [LARGE SCALE GENOMIC DNA]</scope>
</reference>
<dbReference type="SMART" id="SM00507">
    <property type="entry name" value="HNHc"/>
    <property type="match status" value="1"/>
</dbReference>
<sequence length="181" mass="20950">MKSMRKIDENVIGNKAMPWWKEEIYGTELMGMRLLRRKSIKEMSKVTGEEVWYLKMIEKDNNIPVPPPLAGKYMQYLSCNMHHVHQFRQIVDGKSKTFNDGRSIGAKLRKQVYEKCNNKCVRCGSAENLHIHHIVEFSKGGRTELDNLELLCASCHAEEHKDNRAYNLLKKQAEKNKDGSG</sequence>
<dbReference type="GO" id="GO:0008270">
    <property type="term" value="F:zinc ion binding"/>
    <property type="evidence" value="ECO:0007669"/>
    <property type="project" value="InterPro"/>
</dbReference>
<dbReference type="InterPro" id="IPR003615">
    <property type="entry name" value="HNH_nuc"/>
</dbReference>
<dbReference type="KEGG" id="vg:55607750"/>
<feature type="domain" description="HNH nuclease" evidence="1">
    <location>
        <begin position="107"/>
        <end position="157"/>
    </location>
</feature>
<dbReference type="GO" id="GO:0003676">
    <property type="term" value="F:nucleic acid binding"/>
    <property type="evidence" value="ECO:0007669"/>
    <property type="project" value="InterPro"/>
</dbReference>
<dbReference type="Proteomes" id="UP000240948">
    <property type="component" value="Segment"/>
</dbReference>
<dbReference type="GO" id="GO:0004519">
    <property type="term" value="F:endonuclease activity"/>
    <property type="evidence" value="ECO:0007669"/>
    <property type="project" value="InterPro"/>
</dbReference>
<evidence type="ECO:0000313" key="3">
    <source>
        <dbReference type="Proteomes" id="UP000240948"/>
    </source>
</evidence>
<dbReference type="InterPro" id="IPR002711">
    <property type="entry name" value="HNH"/>
</dbReference>
<evidence type="ECO:0000313" key="2">
    <source>
        <dbReference type="EMBL" id="AVO22589.1"/>
    </source>
</evidence>
<dbReference type="EMBL" id="MG969427">
    <property type="protein sequence ID" value="AVO22589.1"/>
    <property type="molecule type" value="Genomic_DNA"/>
</dbReference>
<protein>
    <recommendedName>
        <fullName evidence="1">HNH nuclease domain-containing protein</fullName>
    </recommendedName>
</protein>
<accession>A0A2P1JTY0</accession>
<keyword evidence="3" id="KW-1185">Reference proteome</keyword>
<dbReference type="RefSeq" id="YP_009837559.1">
    <property type="nucleotide sequence ID" value="NC_048701.1"/>
</dbReference>
<proteinExistence type="predicted"/>
<evidence type="ECO:0000259" key="1">
    <source>
        <dbReference type="SMART" id="SM00507"/>
    </source>
</evidence>